<keyword evidence="10" id="KW-1185">Reference proteome</keyword>
<comment type="catalytic activity">
    <reaction evidence="7 8">
        <text>(R)-pantoate + beta-alanine + ATP = (R)-pantothenate + AMP + diphosphate + H(+)</text>
        <dbReference type="Rhea" id="RHEA:10912"/>
        <dbReference type="ChEBI" id="CHEBI:15378"/>
        <dbReference type="ChEBI" id="CHEBI:15980"/>
        <dbReference type="ChEBI" id="CHEBI:29032"/>
        <dbReference type="ChEBI" id="CHEBI:30616"/>
        <dbReference type="ChEBI" id="CHEBI:33019"/>
        <dbReference type="ChEBI" id="CHEBI:57966"/>
        <dbReference type="ChEBI" id="CHEBI:456215"/>
        <dbReference type="EC" id="6.3.2.1"/>
    </reaction>
</comment>
<dbReference type="EMBL" id="JAMFMB010000002">
    <property type="protein sequence ID" value="MCL6282392.1"/>
    <property type="molecule type" value="Genomic_DNA"/>
</dbReference>
<evidence type="ECO:0000256" key="4">
    <source>
        <dbReference type="ARBA" id="ARBA00022655"/>
    </source>
</evidence>
<keyword evidence="8" id="KW-0963">Cytoplasm</keyword>
<organism evidence="9 10">
    <name type="scientific">Ruegeria spongiae</name>
    <dbReference type="NCBI Taxonomy" id="2942209"/>
    <lineage>
        <taxon>Bacteria</taxon>
        <taxon>Pseudomonadati</taxon>
        <taxon>Pseudomonadota</taxon>
        <taxon>Alphaproteobacteria</taxon>
        <taxon>Rhodobacterales</taxon>
        <taxon>Roseobacteraceae</taxon>
        <taxon>Ruegeria</taxon>
    </lineage>
</organism>
<dbReference type="HAMAP" id="MF_00158">
    <property type="entry name" value="PanC"/>
    <property type="match status" value="1"/>
</dbReference>
<dbReference type="NCBIfam" id="TIGR00018">
    <property type="entry name" value="panC"/>
    <property type="match status" value="1"/>
</dbReference>
<feature type="binding site" evidence="8">
    <location>
        <position position="154"/>
    </location>
    <ligand>
        <name>(R)-pantoate</name>
        <dbReference type="ChEBI" id="CHEBI:15980"/>
    </ligand>
</feature>
<dbReference type="InterPro" id="IPR003721">
    <property type="entry name" value="Pantoate_ligase"/>
</dbReference>
<dbReference type="RefSeq" id="WP_249706542.1">
    <property type="nucleotide sequence ID" value="NZ_JAMFMB010000002.1"/>
</dbReference>
<feature type="binding site" evidence="8">
    <location>
        <position position="62"/>
    </location>
    <ligand>
        <name>beta-alanine</name>
        <dbReference type="ChEBI" id="CHEBI:57966"/>
    </ligand>
</feature>
<comment type="subunit">
    <text evidence="8">Homodimer.</text>
</comment>
<feature type="binding site" evidence="8">
    <location>
        <begin position="185"/>
        <end position="188"/>
    </location>
    <ligand>
        <name>ATP</name>
        <dbReference type="ChEBI" id="CHEBI:30616"/>
    </ligand>
</feature>
<evidence type="ECO:0000256" key="3">
    <source>
        <dbReference type="ARBA" id="ARBA00022598"/>
    </source>
</evidence>
<feature type="active site" description="Proton donor" evidence="8">
    <location>
        <position position="38"/>
    </location>
</feature>
<evidence type="ECO:0000313" key="10">
    <source>
        <dbReference type="Proteomes" id="UP001203880"/>
    </source>
</evidence>
<evidence type="ECO:0000256" key="6">
    <source>
        <dbReference type="ARBA" id="ARBA00022840"/>
    </source>
</evidence>
<comment type="function">
    <text evidence="8">Catalyzes the condensation of pantoate with beta-alanine in an ATP-dependent reaction via a pantoyl-adenylate intermediate.</text>
</comment>
<evidence type="ECO:0000256" key="2">
    <source>
        <dbReference type="ARBA" id="ARBA00009256"/>
    </source>
</evidence>
<feature type="binding site" evidence="8">
    <location>
        <begin position="31"/>
        <end position="38"/>
    </location>
    <ligand>
        <name>ATP</name>
        <dbReference type="ChEBI" id="CHEBI:30616"/>
    </ligand>
</feature>
<dbReference type="NCBIfam" id="TIGR00125">
    <property type="entry name" value="cyt_tran_rel"/>
    <property type="match status" value="1"/>
</dbReference>
<dbReference type="Pfam" id="PF02569">
    <property type="entry name" value="Pantoate_ligase"/>
    <property type="match status" value="1"/>
</dbReference>
<feature type="binding site" evidence="8">
    <location>
        <begin position="148"/>
        <end position="151"/>
    </location>
    <ligand>
        <name>ATP</name>
        <dbReference type="ChEBI" id="CHEBI:30616"/>
    </ligand>
</feature>
<dbReference type="EC" id="6.3.2.1" evidence="8"/>
<proteinExistence type="inferred from homology"/>
<sequence length="282" mass="30547">MTRILRRLNDLRAQTAQWRSDGQSVGVVPTMGALHEGHLSLVEAAKAQCDRIVVTIFVNPMQFNNPGDLTSYPRVEAEDAGKLSPLGVDLIYAPAPEEVYPSGFATTISVDGLTEMMEGPNRPGHFDGVATVVAKLFLKTQADRAYFGEKDYQQLLVVRRMADDLNIPIEVVGCDTVREASGLAMSSRNRRLSEAGMRQAAALHQVMREVAQALSEGAEFAPLQAEAVGRLEQAGFDPVEYLELRDVAALAPLEAASANARLFAAAFIEGVRLIDNIAVPAR</sequence>
<dbReference type="GO" id="GO:0016874">
    <property type="term" value="F:ligase activity"/>
    <property type="evidence" value="ECO:0007669"/>
    <property type="project" value="UniProtKB-KW"/>
</dbReference>
<evidence type="ECO:0000256" key="1">
    <source>
        <dbReference type="ARBA" id="ARBA00004990"/>
    </source>
</evidence>
<feature type="binding site" evidence="8">
    <location>
        <position position="62"/>
    </location>
    <ligand>
        <name>(R)-pantoate</name>
        <dbReference type="ChEBI" id="CHEBI:15980"/>
    </ligand>
</feature>
<comment type="caution">
    <text evidence="9">The sequence shown here is derived from an EMBL/GenBank/DDBJ whole genome shotgun (WGS) entry which is preliminary data.</text>
</comment>
<comment type="pathway">
    <text evidence="1 8">Cofactor biosynthesis; (R)-pantothenate biosynthesis; (R)-pantothenate from (R)-pantoate and beta-alanine: step 1/1.</text>
</comment>
<accession>A0ABT0PYY9</accession>
<gene>
    <name evidence="8 9" type="primary">panC</name>
    <name evidence="9" type="ORF">M3P21_02525</name>
</gene>
<keyword evidence="6 8" id="KW-0067">ATP-binding</keyword>
<dbReference type="InterPro" id="IPR014729">
    <property type="entry name" value="Rossmann-like_a/b/a_fold"/>
</dbReference>
<dbReference type="Gene3D" id="3.40.50.620">
    <property type="entry name" value="HUPs"/>
    <property type="match status" value="1"/>
</dbReference>
<name>A0ABT0PYY9_9RHOB</name>
<comment type="miscellaneous">
    <text evidence="8">The reaction proceeds by a bi uni uni bi ping pong mechanism.</text>
</comment>
<dbReference type="PANTHER" id="PTHR21299:SF1">
    <property type="entry name" value="PANTOATE--BETA-ALANINE LIGASE"/>
    <property type="match status" value="1"/>
</dbReference>
<evidence type="ECO:0000256" key="7">
    <source>
        <dbReference type="ARBA" id="ARBA00048258"/>
    </source>
</evidence>
<dbReference type="CDD" id="cd00560">
    <property type="entry name" value="PanC"/>
    <property type="match status" value="1"/>
</dbReference>
<dbReference type="InterPro" id="IPR042176">
    <property type="entry name" value="Pantoate_ligase_C"/>
</dbReference>
<keyword evidence="4 8" id="KW-0566">Pantothenate biosynthesis</keyword>
<evidence type="ECO:0000256" key="5">
    <source>
        <dbReference type="ARBA" id="ARBA00022741"/>
    </source>
</evidence>
<keyword evidence="3 8" id="KW-0436">Ligase</keyword>
<dbReference type="InterPro" id="IPR004821">
    <property type="entry name" value="Cyt_trans-like"/>
</dbReference>
<protein>
    <recommendedName>
        <fullName evidence="8">Pantothenate synthetase</fullName>
        <shortName evidence="8">PS</shortName>
        <ecNumber evidence="8">6.3.2.1</ecNumber>
    </recommendedName>
    <alternativeName>
        <fullName evidence="8">Pantoate--beta-alanine ligase</fullName>
    </alternativeName>
    <alternativeName>
        <fullName evidence="8">Pantoate-activating enzyme</fullName>
    </alternativeName>
</protein>
<evidence type="ECO:0000256" key="8">
    <source>
        <dbReference type="HAMAP-Rule" id="MF_00158"/>
    </source>
</evidence>
<dbReference type="PANTHER" id="PTHR21299">
    <property type="entry name" value="CYTIDYLATE KINASE/PANTOATE-BETA-ALANINE LIGASE"/>
    <property type="match status" value="1"/>
</dbReference>
<dbReference type="Gene3D" id="3.30.1300.10">
    <property type="entry name" value="Pantoate-beta-alanine ligase, C-terminal domain"/>
    <property type="match status" value="1"/>
</dbReference>
<dbReference type="SUPFAM" id="SSF52374">
    <property type="entry name" value="Nucleotidylyl transferase"/>
    <property type="match status" value="1"/>
</dbReference>
<reference evidence="9" key="1">
    <citation type="submission" date="2022-05" db="EMBL/GenBank/DDBJ databases">
        <authorList>
            <person name="Park J.-S."/>
        </authorList>
    </citation>
    <scope>NUCLEOTIDE SEQUENCE</scope>
    <source>
        <strain evidence="9">2012CJ41-6</strain>
    </source>
</reference>
<comment type="similarity">
    <text evidence="2 8">Belongs to the pantothenate synthetase family.</text>
</comment>
<keyword evidence="5 8" id="KW-0547">Nucleotide-binding</keyword>
<evidence type="ECO:0000313" key="9">
    <source>
        <dbReference type="EMBL" id="MCL6282392.1"/>
    </source>
</evidence>
<comment type="subcellular location">
    <subcellularLocation>
        <location evidence="8">Cytoplasm</location>
    </subcellularLocation>
</comment>
<feature type="binding site" evidence="8">
    <location>
        <position position="177"/>
    </location>
    <ligand>
        <name>ATP</name>
        <dbReference type="ChEBI" id="CHEBI:30616"/>
    </ligand>
</feature>
<dbReference type="Proteomes" id="UP001203880">
    <property type="component" value="Unassembled WGS sequence"/>
</dbReference>